<protein>
    <submittedName>
        <fullName evidence="1">Uncharacterized protein</fullName>
    </submittedName>
</protein>
<comment type="caution">
    <text evidence="1">The sequence shown here is derived from an EMBL/GenBank/DDBJ whole genome shotgun (WGS) entry which is preliminary data.</text>
</comment>
<reference evidence="1 2" key="1">
    <citation type="submission" date="2019-08" db="EMBL/GenBank/DDBJ databases">
        <title>Deep-cultivation of Planctomycetes and their phenomic and genomic characterization uncovers novel biology.</title>
        <authorList>
            <person name="Wiegand S."/>
            <person name="Jogler M."/>
            <person name="Boedeker C."/>
            <person name="Pinto D."/>
            <person name="Vollmers J."/>
            <person name="Rivas-Marin E."/>
            <person name="Kohn T."/>
            <person name="Peeters S.H."/>
            <person name="Heuer A."/>
            <person name="Rast P."/>
            <person name="Oberbeckmann S."/>
            <person name="Bunk B."/>
            <person name="Jeske O."/>
            <person name="Meyerdierks A."/>
            <person name="Storesund J.E."/>
            <person name="Kallscheuer N."/>
            <person name="Luecker S."/>
            <person name="Lage O.M."/>
            <person name="Pohl T."/>
            <person name="Merkel B.J."/>
            <person name="Hornburger P."/>
            <person name="Mueller R.-W."/>
            <person name="Bruemmer F."/>
            <person name="Labrenz M."/>
            <person name="Spormann A.M."/>
            <person name="Op Den Camp H."/>
            <person name="Overmann J."/>
            <person name="Amann R."/>
            <person name="Jetten M.S.M."/>
            <person name="Mascher T."/>
            <person name="Medema M.H."/>
            <person name="Devos D.P."/>
            <person name="Kaster A.-K."/>
            <person name="Ovreas L."/>
            <person name="Rohde M."/>
            <person name="Galperin M.Y."/>
            <person name="Jogler C."/>
        </authorList>
    </citation>
    <scope>NUCLEOTIDE SEQUENCE [LARGE SCALE GENOMIC DNA]</scope>
    <source>
        <strain evidence="1 2">LF1</strain>
    </source>
</reference>
<evidence type="ECO:0000313" key="1">
    <source>
        <dbReference type="EMBL" id="KAA1258853.1"/>
    </source>
</evidence>
<dbReference type="EMBL" id="VRLW01000001">
    <property type="protein sequence ID" value="KAA1258853.1"/>
    <property type="molecule type" value="Genomic_DNA"/>
</dbReference>
<evidence type="ECO:0000313" key="2">
    <source>
        <dbReference type="Proteomes" id="UP000322699"/>
    </source>
</evidence>
<proteinExistence type="predicted"/>
<sequence>MSDDTNPAVINTTPPEFQLRKATLIPRSFLVRLAALGIAPRVPVPHDARGDAQRG</sequence>
<name>A0A5B1CH53_9BACT</name>
<dbReference type="Proteomes" id="UP000322699">
    <property type="component" value="Unassembled WGS sequence"/>
</dbReference>
<organism evidence="1 2">
    <name type="scientific">Rubripirellula obstinata</name>
    <dbReference type="NCBI Taxonomy" id="406547"/>
    <lineage>
        <taxon>Bacteria</taxon>
        <taxon>Pseudomonadati</taxon>
        <taxon>Planctomycetota</taxon>
        <taxon>Planctomycetia</taxon>
        <taxon>Pirellulales</taxon>
        <taxon>Pirellulaceae</taxon>
        <taxon>Rubripirellula</taxon>
    </lineage>
</organism>
<gene>
    <name evidence="1" type="ORF">LF1_13770</name>
</gene>
<keyword evidence="2" id="KW-1185">Reference proteome</keyword>
<dbReference type="AlphaFoldDB" id="A0A5B1CH53"/>
<accession>A0A5B1CH53</accession>